<evidence type="ECO:0000256" key="2">
    <source>
        <dbReference type="ARBA" id="ARBA00023002"/>
    </source>
</evidence>
<dbReference type="GO" id="GO:0016491">
    <property type="term" value="F:oxidoreductase activity"/>
    <property type="evidence" value="ECO:0007669"/>
    <property type="project" value="UniProtKB-KW"/>
</dbReference>
<dbReference type="EMBL" id="VRMN01000001">
    <property type="protein sequence ID" value="KAA8498677.1"/>
    <property type="molecule type" value="Genomic_DNA"/>
</dbReference>
<dbReference type="OrthoDB" id="37659at2759"/>
<accession>A0A5J4Z7M7</accession>
<name>A0A5J4Z7M7_PORPP</name>
<keyword evidence="4" id="KW-1185">Reference proteome</keyword>
<evidence type="ECO:0000313" key="3">
    <source>
        <dbReference type="EMBL" id="KAA8498677.1"/>
    </source>
</evidence>
<reference evidence="4" key="1">
    <citation type="journal article" date="2019" name="Nat. Commun.">
        <title>Expansion of phycobilisome linker gene families in mesophilic red algae.</title>
        <authorList>
            <person name="Lee J."/>
            <person name="Kim D."/>
            <person name="Bhattacharya D."/>
            <person name="Yoon H.S."/>
        </authorList>
    </citation>
    <scope>NUCLEOTIDE SEQUENCE [LARGE SCALE GENOMIC DNA]</scope>
    <source>
        <strain evidence="4">CCMP 1328</strain>
    </source>
</reference>
<comment type="caution">
    <text evidence="3">The sequence shown here is derived from an EMBL/GenBank/DDBJ whole genome shotgun (WGS) entry which is preliminary data.</text>
</comment>
<dbReference type="Proteomes" id="UP000324585">
    <property type="component" value="Unassembled WGS sequence"/>
</dbReference>
<organism evidence="3 4">
    <name type="scientific">Porphyridium purpureum</name>
    <name type="common">Red alga</name>
    <name type="synonym">Porphyridium cruentum</name>
    <dbReference type="NCBI Taxonomy" id="35688"/>
    <lineage>
        <taxon>Eukaryota</taxon>
        <taxon>Rhodophyta</taxon>
        <taxon>Bangiophyceae</taxon>
        <taxon>Porphyridiales</taxon>
        <taxon>Porphyridiaceae</taxon>
        <taxon>Porphyridium</taxon>
    </lineage>
</organism>
<dbReference type="Pfam" id="PF00106">
    <property type="entry name" value="adh_short"/>
    <property type="match status" value="1"/>
</dbReference>
<dbReference type="PANTHER" id="PTHR43976:SF16">
    <property type="entry name" value="SHORT-CHAIN DEHYDROGENASE_REDUCTASE FAMILY PROTEIN"/>
    <property type="match status" value="1"/>
</dbReference>
<keyword evidence="2" id="KW-0560">Oxidoreductase</keyword>
<comment type="similarity">
    <text evidence="1">Belongs to the short-chain dehydrogenases/reductases (SDR) family.</text>
</comment>
<sequence>MAERAWVTVCIGGAPGEADCAALVEQLAHRGHVVFWLLLSEHWPQKAGSAVVSQISEIKRGVNIVSLASPAWSDVVAAVTRVYRGAGAIDALVCMTSSVCIAPFEETGVSPELELYSAATAMSVIKAVLAKMRRRGRGKIVFLSDVSSSLAFPGGAVHAAATCSLLAFGKALRLEVHHLGIDVTFITTNTFRQISLPVESKHIADYDVLRSWLHWVHSGRIKSSIVDADVFQKIVDHVGYEGRTLAYHHWIGVSWLNRAFVAVRSLVPGWVGDWLYSRLVQNPYGPFQARKPVATEL</sequence>
<dbReference type="Gene3D" id="3.40.50.720">
    <property type="entry name" value="NAD(P)-binding Rossmann-like Domain"/>
    <property type="match status" value="1"/>
</dbReference>
<gene>
    <name evidence="3" type="ORF">FVE85_6262</name>
</gene>
<proteinExistence type="inferred from homology"/>
<protein>
    <submittedName>
        <fullName evidence="3">Dehydrogenase/reductase SDR family member 7C-A</fullName>
    </submittedName>
</protein>
<dbReference type="SUPFAM" id="SSF51735">
    <property type="entry name" value="NAD(P)-binding Rossmann-fold domains"/>
    <property type="match status" value="1"/>
</dbReference>
<dbReference type="InterPro" id="IPR051911">
    <property type="entry name" value="SDR_oxidoreductase"/>
</dbReference>
<dbReference type="PANTHER" id="PTHR43976">
    <property type="entry name" value="SHORT CHAIN DEHYDROGENASE"/>
    <property type="match status" value="1"/>
</dbReference>
<evidence type="ECO:0000256" key="1">
    <source>
        <dbReference type="ARBA" id="ARBA00006484"/>
    </source>
</evidence>
<dbReference type="AlphaFoldDB" id="A0A5J4Z7M7"/>
<dbReference type="InterPro" id="IPR036291">
    <property type="entry name" value="NAD(P)-bd_dom_sf"/>
</dbReference>
<evidence type="ECO:0000313" key="4">
    <source>
        <dbReference type="Proteomes" id="UP000324585"/>
    </source>
</evidence>
<dbReference type="InterPro" id="IPR002347">
    <property type="entry name" value="SDR_fam"/>
</dbReference>